<name>A0A8J2RCX9_9CRUS</name>
<evidence type="ECO:0000313" key="5">
    <source>
        <dbReference type="EMBL" id="CAH0100048.1"/>
    </source>
</evidence>
<dbReference type="OrthoDB" id="6116485at2759"/>
<dbReference type="GO" id="GO:0006915">
    <property type="term" value="P:apoptotic process"/>
    <property type="evidence" value="ECO:0007669"/>
    <property type="project" value="TreeGrafter"/>
</dbReference>
<dbReference type="InterPro" id="IPR011600">
    <property type="entry name" value="Pept_C14_caspase"/>
</dbReference>
<dbReference type="PANTHER" id="PTHR10454">
    <property type="entry name" value="CASPASE"/>
    <property type="match status" value="1"/>
</dbReference>
<dbReference type="PROSITE" id="PS50208">
    <property type="entry name" value="CASPASE_P20"/>
    <property type="match status" value="1"/>
</dbReference>
<dbReference type="GO" id="GO:0006508">
    <property type="term" value="P:proteolysis"/>
    <property type="evidence" value="ECO:0007669"/>
    <property type="project" value="InterPro"/>
</dbReference>
<dbReference type="InterPro" id="IPR029030">
    <property type="entry name" value="Caspase-like_dom_sf"/>
</dbReference>
<dbReference type="Proteomes" id="UP000789390">
    <property type="component" value="Unassembled WGS sequence"/>
</dbReference>
<organism evidence="5 6">
    <name type="scientific">Daphnia galeata</name>
    <dbReference type="NCBI Taxonomy" id="27404"/>
    <lineage>
        <taxon>Eukaryota</taxon>
        <taxon>Metazoa</taxon>
        <taxon>Ecdysozoa</taxon>
        <taxon>Arthropoda</taxon>
        <taxon>Crustacea</taxon>
        <taxon>Branchiopoda</taxon>
        <taxon>Diplostraca</taxon>
        <taxon>Cladocera</taxon>
        <taxon>Anomopoda</taxon>
        <taxon>Daphniidae</taxon>
        <taxon>Daphnia</taxon>
    </lineage>
</organism>
<dbReference type="GO" id="GO:0043525">
    <property type="term" value="P:positive regulation of neuron apoptotic process"/>
    <property type="evidence" value="ECO:0007669"/>
    <property type="project" value="TreeGrafter"/>
</dbReference>
<dbReference type="PANTHER" id="PTHR10454:SF245">
    <property type="entry name" value="CASPASE-RELATED"/>
    <property type="match status" value="1"/>
</dbReference>
<feature type="domain" description="Caspase family p10" evidence="3">
    <location>
        <begin position="203"/>
        <end position="286"/>
    </location>
</feature>
<dbReference type="InterPro" id="IPR002138">
    <property type="entry name" value="Pept_C14_p10"/>
</dbReference>
<dbReference type="InterPro" id="IPR015917">
    <property type="entry name" value="Pept_C14A"/>
</dbReference>
<dbReference type="EMBL" id="CAKKLH010000030">
    <property type="protein sequence ID" value="CAH0100048.1"/>
    <property type="molecule type" value="Genomic_DNA"/>
</dbReference>
<feature type="domain" description="Caspase family p20" evidence="4">
    <location>
        <begin position="51"/>
        <end position="178"/>
    </location>
</feature>
<evidence type="ECO:0000259" key="3">
    <source>
        <dbReference type="PROSITE" id="PS50207"/>
    </source>
</evidence>
<dbReference type="AlphaFoldDB" id="A0A8J2RCX9"/>
<evidence type="ECO:0000256" key="1">
    <source>
        <dbReference type="ARBA" id="ARBA00010134"/>
    </source>
</evidence>
<dbReference type="InterPro" id="IPR033139">
    <property type="entry name" value="Caspase_cys_AS"/>
</dbReference>
<dbReference type="CDD" id="cd00032">
    <property type="entry name" value="CASc"/>
    <property type="match status" value="1"/>
</dbReference>
<evidence type="ECO:0000259" key="4">
    <source>
        <dbReference type="PROSITE" id="PS50208"/>
    </source>
</evidence>
<dbReference type="GO" id="GO:0005737">
    <property type="term" value="C:cytoplasm"/>
    <property type="evidence" value="ECO:0007669"/>
    <property type="project" value="TreeGrafter"/>
</dbReference>
<dbReference type="Gene3D" id="3.40.50.1460">
    <property type="match status" value="1"/>
</dbReference>
<dbReference type="SUPFAM" id="SSF52129">
    <property type="entry name" value="Caspase-like"/>
    <property type="match status" value="1"/>
</dbReference>
<sequence length="286" mass="32317">MDSQITVDAAPINNSGAEINFESIPKRSGDNEPISVPVNEKDELYKMDHEKRGYALIFSHEIFHPNLELHPRSESKQSAEQLKDALEKLKFEAEICLDFTYEQIKIKVNELCSKQEDLLKSDCIIIIVMTHGLHNDHLYSKDTHYPLDDLRLLFTTKQCPSLAGKPKLFILQACRGIQQDKGTLVQSAATTETDGPVSKPINSIYRLPAHADFLTAYSTAPKQIAYRKPFIEAFCEELSSKEVKDGQIDFLSMLTNVQRKVAIGTNENDVKQIPSVTSTLTRKIFF</sequence>
<protein>
    <submittedName>
        <fullName evidence="5">Uncharacterized protein</fullName>
    </submittedName>
</protein>
<reference evidence="5" key="1">
    <citation type="submission" date="2021-11" db="EMBL/GenBank/DDBJ databases">
        <authorList>
            <person name="Schell T."/>
        </authorList>
    </citation>
    <scope>NUCLEOTIDE SEQUENCE</scope>
    <source>
        <strain evidence="5">M5</strain>
    </source>
</reference>
<gene>
    <name evidence="5" type="ORF">DGAL_LOCUS2221</name>
</gene>
<dbReference type="GO" id="GO:0004197">
    <property type="term" value="F:cysteine-type endopeptidase activity"/>
    <property type="evidence" value="ECO:0007669"/>
    <property type="project" value="InterPro"/>
</dbReference>
<evidence type="ECO:0000313" key="6">
    <source>
        <dbReference type="Proteomes" id="UP000789390"/>
    </source>
</evidence>
<dbReference type="InterPro" id="IPR001309">
    <property type="entry name" value="Pept_C14_p20"/>
</dbReference>
<keyword evidence="6" id="KW-1185">Reference proteome</keyword>
<dbReference type="Pfam" id="PF00656">
    <property type="entry name" value="Peptidase_C14"/>
    <property type="match status" value="1"/>
</dbReference>
<comment type="caution">
    <text evidence="5">The sequence shown here is derived from an EMBL/GenBank/DDBJ whole genome shotgun (WGS) entry which is preliminary data.</text>
</comment>
<evidence type="ECO:0000256" key="2">
    <source>
        <dbReference type="RuleBase" id="RU003971"/>
    </source>
</evidence>
<dbReference type="SMART" id="SM00115">
    <property type="entry name" value="CASc"/>
    <property type="match status" value="1"/>
</dbReference>
<proteinExistence type="inferred from homology"/>
<dbReference type="PROSITE" id="PS01122">
    <property type="entry name" value="CASPASE_CYS"/>
    <property type="match status" value="1"/>
</dbReference>
<dbReference type="FunFam" id="3.40.50.1460:FF:000048">
    <property type="entry name" value="Uncharacterized protein"/>
    <property type="match status" value="1"/>
</dbReference>
<dbReference type="InterPro" id="IPR002398">
    <property type="entry name" value="Pept_C14"/>
</dbReference>
<dbReference type="PRINTS" id="PR00376">
    <property type="entry name" value="IL1BCENZYME"/>
</dbReference>
<accession>A0A8J2RCX9</accession>
<comment type="similarity">
    <text evidence="1 2">Belongs to the peptidase C14A family.</text>
</comment>
<dbReference type="PROSITE" id="PS50207">
    <property type="entry name" value="CASPASE_P10"/>
    <property type="match status" value="1"/>
</dbReference>